<dbReference type="AlphaFoldDB" id="A0A1G5JSL6"/>
<evidence type="ECO:0000313" key="5">
    <source>
        <dbReference type="Proteomes" id="UP000198870"/>
    </source>
</evidence>
<protein>
    <submittedName>
        <fullName evidence="4">Trimethylamine---corrinoid protein Co-methyltransferase</fullName>
    </submittedName>
</protein>
<gene>
    <name evidence="4" type="ORF">SAMN05216233_1417</name>
</gene>
<sequence>MLKSNRFRLADDEMLDQIHEATVEVLETCGVDFEDETARQIMKDGGCEVDGWRIKIPRAILEKTIEQAPSSFMFHGRNEDKSFLVGEGQSRPHTDPSFGAVRIHDIETGYRDCTMDDMTKFFTLIQSSDICDIGGGWPVEPADIPEKKAHLHVFREMVRHTDKPLRSFVGTTEEVQEYFELYEIAKGEKGYLDTHTCMFASINPVSPLTYAAFPLQTMIEHAKKKQAICTLTCAMSGISAPMSIMGAAVMQNAEMLAGNVLLQLVNPGTPYIMGPASCRPDMKSGLYANGSPEANMINGLSIQMAVERYKIPVRIMAGITDAKVVDAQAGMETMQTLIHAVMAGAHWIHGCFGSMDSLNATSFEKIMLGEEAFSRVLRLLEGLKDWDKDTTVSEIVHAGPRGTYFMEPTTVMNFRNTWRPTVSTQEAYQNWADAGSKDFSTMARERWEKMLADAPESLLDDDREQAVNAFVEAKLNQA</sequence>
<dbReference type="Gene3D" id="3.20.20.480">
    <property type="entry name" value="Trimethylamine methyltransferase-like"/>
    <property type="match status" value="1"/>
</dbReference>
<evidence type="ECO:0000256" key="2">
    <source>
        <dbReference type="ARBA" id="ARBA00022603"/>
    </source>
</evidence>
<evidence type="ECO:0000256" key="3">
    <source>
        <dbReference type="ARBA" id="ARBA00022679"/>
    </source>
</evidence>
<dbReference type="GO" id="GO:0015948">
    <property type="term" value="P:methanogenesis"/>
    <property type="evidence" value="ECO:0007669"/>
    <property type="project" value="InterPro"/>
</dbReference>
<evidence type="ECO:0000313" key="4">
    <source>
        <dbReference type="EMBL" id="SCY90728.1"/>
    </source>
</evidence>
<comment type="similarity">
    <text evidence="1">Belongs to the trimethylamine methyltransferase family.</text>
</comment>
<keyword evidence="5" id="KW-1185">Reference proteome</keyword>
<dbReference type="STRING" id="419481.SAMN05216233_1417"/>
<organism evidence="4 5">
    <name type="scientific">Desulfoluna spongiiphila</name>
    <dbReference type="NCBI Taxonomy" id="419481"/>
    <lineage>
        <taxon>Bacteria</taxon>
        <taxon>Pseudomonadati</taxon>
        <taxon>Thermodesulfobacteriota</taxon>
        <taxon>Desulfobacteria</taxon>
        <taxon>Desulfobacterales</taxon>
        <taxon>Desulfolunaceae</taxon>
        <taxon>Desulfoluna</taxon>
    </lineage>
</organism>
<dbReference type="GO" id="GO:0008168">
    <property type="term" value="F:methyltransferase activity"/>
    <property type="evidence" value="ECO:0007669"/>
    <property type="project" value="UniProtKB-KW"/>
</dbReference>
<dbReference type="Pfam" id="PF06253">
    <property type="entry name" value="MTTB"/>
    <property type="match status" value="1"/>
</dbReference>
<reference evidence="4 5" key="1">
    <citation type="submission" date="2016-10" db="EMBL/GenBank/DDBJ databases">
        <authorList>
            <person name="de Groot N.N."/>
        </authorList>
    </citation>
    <scope>NUCLEOTIDE SEQUENCE [LARGE SCALE GENOMIC DNA]</scope>
    <source>
        <strain evidence="4 5">AA1</strain>
    </source>
</reference>
<accession>A0A1G5JSL6</accession>
<proteinExistence type="inferred from homology"/>
<dbReference type="GO" id="GO:0032259">
    <property type="term" value="P:methylation"/>
    <property type="evidence" value="ECO:0007669"/>
    <property type="project" value="UniProtKB-KW"/>
</dbReference>
<dbReference type="OrthoDB" id="9815793at2"/>
<dbReference type="Proteomes" id="UP000198870">
    <property type="component" value="Unassembled WGS sequence"/>
</dbReference>
<name>A0A1G5JSL6_9BACT</name>
<dbReference type="InterPro" id="IPR038601">
    <property type="entry name" value="MttB-like_sf"/>
</dbReference>
<dbReference type="InterPro" id="IPR010426">
    <property type="entry name" value="MTTB_MeTrfase"/>
</dbReference>
<keyword evidence="2 4" id="KW-0489">Methyltransferase</keyword>
<keyword evidence="3 4" id="KW-0808">Transferase</keyword>
<evidence type="ECO:0000256" key="1">
    <source>
        <dbReference type="ARBA" id="ARBA00007137"/>
    </source>
</evidence>
<dbReference type="EMBL" id="FMUX01000041">
    <property type="protein sequence ID" value="SCY90728.1"/>
    <property type="molecule type" value="Genomic_DNA"/>
</dbReference>
<dbReference type="RefSeq" id="WP_092215957.1">
    <property type="nucleotide sequence ID" value="NZ_FMUX01000041.1"/>
</dbReference>